<evidence type="ECO:0000256" key="3">
    <source>
        <dbReference type="ARBA" id="ARBA00022989"/>
    </source>
</evidence>
<name>A0A9N8DF85_9STRA</name>
<dbReference type="OrthoDB" id="1658724at2759"/>
<feature type="transmembrane region" description="Helical" evidence="5">
    <location>
        <begin position="142"/>
        <end position="165"/>
    </location>
</feature>
<dbReference type="InterPro" id="IPR050307">
    <property type="entry name" value="Sterol_Desaturase_Related"/>
</dbReference>
<gene>
    <name evidence="7" type="ORF">SEMRO_60_G034830.1</name>
</gene>
<organism evidence="7 8">
    <name type="scientific">Seminavis robusta</name>
    <dbReference type="NCBI Taxonomy" id="568900"/>
    <lineage>
        <taxon>Eukaryota</taxon>
        <taxon>Sar</taxon>
        <taxon>Stramenopiles</taxon>
        <taxon>Ochrophyta</taxon>
        <taxon>Bacillariophyta</taxon>
        <taxon>Bacillariophyceae</taxon>
        <taxon>Bacillariophycidae</taxon>
        <taxon>Naviculales</taxon>
        <taxon>Naviculaceae</taxon>
        <taxon>Seminavis</taxon>
    </lineage>
</organism>
<sequence>MHGDAMAENNQEDQVNAAINTAILVDRNGTGSSPRIRPRPQYPSFATIGCHFLDIYLIKQCLLGALLVQWLAPWYRSSRSFARENDVDDRWYFTAVLCLVHTGLYLGVNLPYFVRDTYQVHQSLKLFRKPSMQASRNQLSKLALDQVIGQLIVSPISAYVAFPILFQPLLLGFDSSDSDGTATGIPSVAGSFLQLLFCLLANDTLFYVMHRLLHSKWLYKSIHKQHHEFVGAVSYAAEYAHPLEGLLANQLPTVSGLFVWRMHPLCFFIWIGLRLQETYETHSGYRSGSIVFGKDYQVAHHDFHHSYNQGNFGAFYLDWMFGTMDHYQAMSGYEGYLKLKSS</sequence>
<evidence type="ECO:0000256" key="4">
    <source>
        <dbReference type="ARBA" id="ARBA00023136"/>
    </source>
</evidence>
<dbReference type="PANTHER" id="PTHR11863">
    <property type="entry name" value="STEROL DESATURASE"/>
    <property type="match status" value="1"/>
</dbReference>
<dbReference type="Pfam" id="PF04116">
    <property type="entry name" value="FA_hydroxylase"/>
    <property type="match status" value="1"/>
</dbReference>
<evidence type="ECO:0000256" key="5">
    <source>
        <dbReference type="SAM" id="Phobius"/>
    </source>
</evidence>
<reference evidence="7" key="1">
    <citation type="submission" date="2020-06" db="EMBL/GenBank/DDBJ databases">
        <authorList>
            <consortium name="Plant Systems Biology data submission"/>
        </authorList>
    </citation>
    <scope>NUCLEOTIDE SEQUENCE</scope>
    <source>
        <strain evidence="7">D6</strain>
    </source>
</reference>
<feature type="domain" description="Fatty acid hydroxylase" evidence="6">
    <location>
        <begin position="196"/>
        <end position="323"/>
    </location>
</feature>
<feature type="transmembrane region" description="Helical" evidence="5">
    <location>
        <begin position="185"/>
        <end position="208"/>
    </location>
</feature>
<evidence type="ECO:0000313" key="7">
    <source>
        <dbReference type="EMBL" id="CAB9499430.1"/>
    </source>
</evidence>
<evidence type="ECO:0000313" key="8">
    <source>
        <dbReference type="Proteomes" id="UP001153069"/>
    </source>
</evidence>
<evidence type="ECO:0000256" key="1">
    <source>
        <dbReference type="ARBA" id="ARBA00004370"/>
    </source>
</evidence>
<dbReference type="EMBL" id="CAICTM010000059">
    <property type="protein sequence ID" value="CAB9499430.1"/>
    <property type="molecule type" value="Genomic_DNA"/>
</dbReference>
<keyword evidence="2 5" id="KW-0812">Transmembrane</keyword>
<evidence type="ECO:0000256" key="2">
    <source>
        <dbReference type="ARBA" id="ARBA00022692"/>
    </source>
</evidence>
<dbReference type="GO" id="GO:0016020">
    <property type="term" value="C:membrane"/>
    <property type="evidence" value="ECO:0007669"/>
    <property type="project" value="UniProtKB-SubCell"/>
</dbReference>
<dbReference type="Proteomes" id="UP001153069">
    <property type="component" value="Unassembled WGS sequence"/>
</dbReference>
<dbReference type="GO" id="GO:0005506">
    <property type="term" value="F:iron ion binding"/>
    <property type="evidence" value="ECO:0007669"/>
    <property type="project" value="InterPro"/>
</dbReference>
<evidence type="ECO:0000259" key="6">
    <source>
        <dbReference type="Pfam" id="PF04116"/>
    </source>
</evidence>
<feature type="transmembrane region" description="Helical" evidence="5">
    <location>
        <begin position="45"/>
        <end position="71"/>
    </location>
</feature>
<dbReference type="InterPro" id="IPR006694">
    <property type="entry name" value="Fatty_acid_hydroxylase"/>
</dbReference>
<accession>A0A9N8DF85</accession>
<keyword evidence="8" id="KW-1185">Reference proteome</keyword>
<keyword evidence="3 5" id="KW-1133">Transmembrane helix</keyword>
<comment type="subcellular location">
    <subcellularLocation>
        <location evidence="1">Membrane</location>
    </subcellularLocation>
</comment>
<keyword evidence="4 5" id="KW-0472">Membrane</keyword>
<feature type="transmembrane region" description="Helical" evidence="5">
    <location>
        <begin position="91"/>
        <end position="114"/>
    </location>
</feature>
<comment type="caution">
    <text evidence="7">The sequence shown here is derived from an EMBL/GenBank/DDBJ whole genome shotgun (WGS) entry which is preliminary data.</text>
</comment>
<dbReference type="AlphaFoldDB" id="A0A9N8DF85"/>
<protein>
    <submittedName>
        <fullName evidence="7">Fatty acid hydroxylase domain-containing protein 2</fullName>
    </submittedName>
</protein>
<dbReference type="GO" id="GO:0016491">
    <property type="term" value="F:oxidoreductase activity"/>
    <property type="evidence" value="ECO:0007669"/>
    <property type="project" value="InterPro"/>
</dbReference>
<proteinExistence type="predicted"/>
<dbReference type="GO" id="GO:0008610">
    <property type="term" value="P:lipid biosynthetic process"/>
    <property type="evidence" value="ECO:0007669"/>
    <property type="project" value="InterPro"/>
</dbReference>